<dbReference type="SMART" id="SM00028">
    <property type="entry name" value="TPR"/>
    <property type="match status" value="5"/>
</dbReference>
<dbReference type="Pfam" id="PF00856">
    <property type="entry name" value="SET"/>
    <property type="match status" value="1"/>
</dbReference>
<evidence type="ECO:0000259" key="13">
    <source>
        <dbReference type="PROSITE" id="PS51215"/>
    </source>
</evidence>
<feature type="domain" description="Post-SET" evidence="12">
    <location>
        <begin position="873"/>
        <end position="889"/>
    </location>
</feature>
<comment type="similarity">
    <text evidence="3">Belongs to the CNOT10 family.</text>
</comment>
<evidence type="ECO:0000259" key="12">
    <source>
        <dbReference type="PROSITE" id="PS50868"/>
    </source>
</evidence>
<dbReference type="SMART" id="SM00220">
    <property type="entry name" value="S_TKc"/>
    <property type="match status" value="1"/>
</dbReference>
<keyword evidence="6" id="KW-0808">Transferase</keyword>
<keyword evidence="4" id="KW-0158">Chromosome</keyword>
<keyword evidence="15" id="KW-1185">Reference proteome</keyword>
<feature type="domain" description="AWS" evidence="13">
    <location>
        <begin position="698"/>
        <end position="747"/>
    </location>
</feature>
<evidence type="ECO:0000256" key="1">
    <source>
        <dbReference type="ARBA" id="ARBA00004123"/>
    </source>
</evidence>
<dbReference type="Gene3D" id="1.25.40.10">
    <property type="entry name" value="Tetratricopeptide repeat domain"/>
    <property type="match status" value="1"/>
</dbReference>
<dbReference type="SUPFAM" id="SSF47954">
    <property type="entry name" value="Cyclin-like"/>
    <property type="match status" value="1"/>
</dbReference>
<dbReference type="CDD" id="cd00043">
    <property type="entry name" value="CYCLIN_SF"/>
    <property type="match status" value="1"/>
</dbReference>
<protein>
    <submittedName>
        <fullName evidence="14">CCR4-NOT transcription complex subunit</fullName>
    </submittedName>
</protein>
<dbReference type="Pfam" id="PF17907">
    <property type="entry name" value="AWS"/>
    <property type="match status" value="1"/>
</dbReference>
<feature type="domain" description="SET" evidence="11">
    <location>
        <begin position="750"/>
        <end position="866"/>
    </location>
</feature>
<evidence type="ECO:0000256" key="9">
    <source>
        <dbReference type="SAM" id="Phobius"/>
    </source>
</evidence>
<dbReference type="CDD" id="cd10531">
    <property type="entry name" value="SET_SETD2-like"/>
    <property type="match status" value="1"/>
</dbReference>
<dbReference type="InterPro" id="IPR006560">
    <property type="entry name" value="AWS_dom"/>
</dbReference>
<dbReference type="Proteomes" id="UP000243217">
    <property type="component" value="Unassembled WGS sequence"/>
</dbReference>
<dbReference type="SUPFAM" id="SSF48452">
    <property type="entry name" value="TPR-like"/>
    <property type="match status" value="1"/>
</dbReference>
<evidence type="ECO:0000256" key="5">
    <source>
        <dbReference type="ARBA" id="ARBA00022603"/>
    </source>
</evidence>
<evidence type="ECO:0000256" key="8">
    <source>
        <dbReference type="ARBA" id="ARBA00023242"/>
    </source>
</evidence>
<reference evidence="14 15" key="1">
    <citation type="journal article" date="2014" name="Genome Biol. Evol.">
        <title>The secreted proteins of Achlya hypogyna and Thraustotheca clavata identify the ancestral oomycete secretome and reveal gene acquisitions by horizontal gene transfer.</title>
        <authorList>
            <person name="Misner I."/>
            <person name="Blouin N."/>
            <person name="Leonard G."/>
            <person name="Richards T.A."/>
            <person name="Lane C.E."/>
        </authorList>
    </citation>
    <scope>NUCLEOTIDE SEQUENCE [LARGE SCALE GENOMIC DNA]</scope>
    <source>
        <strain evidence="14 15">ATCC 34112</strain>
    </source>
</reference>
<evidence type="ECO:0000256" key="2">
    <source>
        <dbReference type="ARBA" id="ARBA00004286"/>
    </source>
</evidence>
<dbReference type="EMBL" id="JNBS01000528">
    <property type="protein sequence ID" value="OQS04931.1"/>
    <property type="molecule type" value="Genomic_DNA"/>
</dbReference>
<evidence type="ECO:0000256" key="7">
    <source>
        <dbReference type="ARBA" id="ARBA00022691"/>
    </source>
</evidence>
<dbReference type="SMART" id="SM00317">
    <property type="entry name" value="SET"/>
    <property type="match status" value="1"/>
</dbReference>
<dbReference type="PANTHER" id="PTHR12979">
    <property type="entry name" value="CCR4-NOT TRANSCRIPTION COMPLEX SUBUNIT 10"/>
    <property type="match status" value="1"/>
</dbReference>
<dbReference type="Pfam" id="PF00134">
    <property type="entry name" value="Cyclin_N"/>
    <property type="match status" value="1"/>
</dbReference>
<dbReference type="OrthoDB" id="422362at2759"/>
<keyword evidence="5" id="KW-0489">Methyltransferase</keyword>
<keyword evidence="9" id="KW-1133">Transmembrane helix</keyword>
<dbReference type="InterPro" id="IPR011990">
    <property type="entry name" value="TPR-like_helical_dom_sf"/>
</dbReference>
<evidence type="ECO:0000313" key="15">
    <source>
        <dbReference type="Proteomes" id="UP000243217"/>
    </source>
</evidence>
<dbReference type="GO" id="GO:0005694">
    <property type="term" value="C:chromosome"/>
    <property type="evidence" value="ECO:0007669"/>
    <property type="project" value="UniProtKB-SubCell"/>
</dbReference>
<dbReference type="GO" id="GO:0005524">
    <property type="term" value="F:ATP binding"/>
    <property type="evidence" value="ECO:0007669"/>
    <property type="project" value="InterPro"/>
</dbReference>
<dbReference type="PANTHER" id="PTHR12979:SF5">
    <property type="entry name" value="CCR4-NOT TRANSCRIPTION COMPLEX SUBUNIT 10"/>
    <property type="match status" value="1"/>
</dbReference>
<comment type="caution">
    <text evidence="14">The sequence shown here is derived from an EMBL/GenBank/DDBJ whole genome shotgun (WGS) entry which is preliminary data.</text>
</comment>
<sequence length="1832" mass="207342">MLNFRAGQYAEAVDMMTQLVDAADKKGGKDKAGPLRSRVQHNLALAQLLAGKTKAAEFEALLAKLLAEIQTSQMQQSESESSLGGLKMRKGKEWNDEQDFDKSRSVVFSGVNLPYPSLSTERDATLLRYNLAASFFRQKKYASASSILDALLRAVEPIDENVAMHICFLYIDVILHSSRSSSIAESTLLSLRQKAHDILSYLESPHVFNGLAENKEPAKDAGAREREIIEFKFRIHLYKAKIALMQENVKIAKKEVKTAMEVFQKEIKVKETTTVPSAIGVSVGSIYVPSTIIQNSAALYLKAQLEYLRRNFKKSIKLVASCKKSSVDDSIMLNNLGCIHAQLGHHQAAQSYFAKALEATKARQASSSLLGSSVQSEILYNNGLQLLVQKKYNVAFRCFAGASRLFFNRPKLWLRMGECVTASIASTRQSVPLEYKNSLVQAVVGHGAHRRVMLPTSTPEVSEIEEGMNLPYAIKCFRNAVLLSTQYIEAKASEVSTLEGMDDVAYYGMMLSEEKQVQWSTRVLDAIRQKALVNLAYAYLCLKEPNLALATCRELLALPTCMNANKYLGRTYAAEALSLLSRSSEATILLKTTEMVALADEYAKEAHLDTASVQADVHVNNATAFLLQKNMQMAEQNVALAVRTCQTSRAALEQLVYVLLRKGTMATEVALEELARQRGFELINESVYVPPQVKPSAVESDRCFCSPDDGKACFDETCINVATYTECPRDRCPAGESCHNQRLQRPEKFPNLEPFLTQHKGYGVRTLERIGANGPVGEYVGEIINQKELQQRCSQLGRMETNFYYIQVEPGIYNDARHKGGFTRFVNHSCNPNCKVEKWIVNGEMRFLVYALRNIEPMEELTFDYQWQVLGTMRIVCHCAEPSCKGYIGEEVPLPEAQGVYKEPTKHDTKFNLVGKKIRIFQSNRDDAPFTHARIIDYNPETNEHDIQEFDALNEPGEERSVVLEGVKYQVYLDFEGLSEADIQKHIFSIPKVQRPQPRKRTRWDVQTPVNIEAPAASPPPASMFVAKASPPAARKLLVKNLDAVCNEEYFRKMLGSRASTLVSFDMFLFNEPKNGVKYGWALLEFSDSKVFEAMAARLNKRILVDLLVNSCEASEREVNHYEKTKLYRAYRPSSSPFMTPSPPPEEIQTIPYCFGRNLNWIVKDPLETPSRRIGMSAAVETTLREKCTKIIVYVAKKHHVEREDYVAAVLLLYRYISRNAMNASTIEWVAATCLYLVLKCHSRSINWEAFALAIYEAKYPSSSSENAVKIVQRQLLANELLVLEGCRYDVSSQNPYRLLDFYLKRQSLVSYDTQQEAKYLLVASLHHTIWMQCSPEAIVLAILYVIMAHDILVRPDRKRLNRYPADILPAVLPKYFDTWQLSTRLITKIFCLNVEDTNHSERLLALLDSWTHKPEFSSEDKDRKFPPLDQFADLPAVSSAMDDRCTTADLEDILRIRKRCFLAKMSSKNPYDLAGREVYVQPWPYRDHNSFISETSGISESSLQELAAVMKLQVVEPTLIVQMLGVLFPDPKSKGRKPAPLTQFPEDNIILGLTTQEQIDSTNNTLQPDTHCLIFERPLHLYSSLLNAKVKISYSIRKRVVLDLFRSVALCHDHDIVHRSISPYNLFVFKHGVKLGGFYNARRVATKGDFPGGYIMKIEDYCEHTYGTLLQTSAPEILLGAKVYTKQSDMWSAGIVAISILLGCPFIYGKDWKTQMEYIFRTCGTPNGEAEGTKLEKYAQCAPKRNYAPRIRKAILERSPTFPEDCEIFESLLSLDPEQRPSARKLLKSDLFKDVDHNIDFDVFEPTLKTEFKRKLSIDMNSPLKKKKHQR</sequence>
<dbReference type="SMART" id="SM00570">
    <property type="entry name" value="AWS"/>
    <property type="match status" value="1"/>
</dbReference>
<dbReference type="InterPro" id="IPR046341">
    <property type="entry name" value="SET_dom_sf"/>
</dbReference>
<dbReference type="SUPFAM" id="SSF82199">
    <property type="entry name" value="SET domain"/>
    <property type="match status" value="1"/>
</dbReference>
<dbReference type="PROSITE" id="PS50011">
    <property type="entry name" value="PROTEIN_KINASE_DOM"/>
    <property type="match status" value="1"/>
</dbReference>
<evidence type="ECO:0000256" key="4">
    <source>
        <dbReference type="ARBA" id="ARBA00022454"/>
    </source>
</evidence>
<dbReference type="GO" id="GO:0004672">
    <property type="term" value="F:protein kinase activity"/>
    <property type="evidence" value="ECO:0007669"/>
    <property type="project" value="InterPro"/>
</dbReference>
<keyword evidence="8" id="KW-0539">Nucleus</keyword>
<dbReference type="InterPro" id="IPR000719">
    <property type="entry name" value="Prot_kinase_dom"/>
</dbReference>
<dbReference type="GO" id="GO:0005634">
    <property type="term" value="C:nucleus"/>
    <property type="evidence" value="ECO:0007669"/>
    <property type="project" value="UniProtKB-SubCell"/>
</dbReference>
<dbReference type="InterPro" id="IPR036915">
    <property type="entry name" value="Cyclin-like_sf"/>
</dbReference>
<dbReference type="InterPro" id="IPR039740">
    <property type="entry name" value="CNOT10"/>
</dbReference>
<evidence type="ECO:0000256" key="6">
    <source>
        <dbReference type="ARBA" id="ARBA00022679"/>
    </source>
</evidence>
<dbReference type="Gene3D" id="1.10.510.10">
    <property type="entry name" value="Transferase(Phosphotransferase) domain 1"/>
    <property type="match status" value="1"/>
</dbReference>
<dbReference type="InterPro" id="IPR011009">
    <property type="entry name" value="Kinase-like_dom_sf"/>
</dbReference>
<dbReference type="SUPFAM" id="SSF56112">
    <property type="entry name" value="Protein kinase-like (PK-like)"/>
    <property type="match status" value="1"/>
</dbReference>
<dbReference type="GO" id="GO:0030014">
    <property type="term" value="C:CCR4-NOT complex"/>
    <property type="evidence" value="ECO:0007669"/>
    <property type="project" value="InterPro"/>
</dbReference>
<evidence type="ECO:0000256" key="3">
    <source>
        <dbReference type="ARBA" id="ARBA00010080"/>
    </source>
</evidence>
<dbReference type="GO" id="GO:0042054">
    <property type="term" value="F:histone methyltransferase activity"/>
    <property type="evidence" value="ECO:0007669"/>
    <property type="project" value="InterPro"/>
</dbReference>
<keyword evidence="7" id="KW-0949">S-adenosyl-L-methionine</keyword>
<comment type="subcellular location">
    <subcellularLocation>
        <location evidence="2">Chromosome</location>
    </subcellularLocation>
    <subcellularLocation>
        <location evidence="1">Nucleus</location>
    </subcellularLocation>
</comment>
<dbReference type="InterPro" id="IPR019734">
    <property type="entry name" value="TPR_rpt"/>
</dbReference>
<dbReference type="STRING" id="74557.A0A1W0A418"/>
<keyword evidence="9" id="KW-0812">Transmembrane</keyword>
<dbReference type="InterPro" id="IPR001214">
    <property type="entry name" value="SET_dom"/>
</dbReference>
<dbReference type="InterPro" id="IPR006671">
    <property type="entry name" value="Cyclin_N"/>
</dbReference>
<feature type="domain" description="Protein kinase" evidence="10">
    <location>
        <begin position="1451"/>
        <end position="1793"/>
    </location>
</feature>
<dbReference type="Gene3D" id="1.10.472.10">
    <property type="entry name" value="Cyclin-like"/>
    <property type="match status" value="1"/>
</dbReference>
<name>A0A1W0A418_9STRA</name>
<dbReference type="PROSITE" id="PS50280">
    <property type="entry name" value="SET"/>
    <property type="match status" value="1"/>
</dbReference>
<dbReference type="InterPro" id="IPR003616">
    <property type="entry name" value="Post-SET_dom"/>
</dbReference>
<dbReference type="Pfam" id="PF00069">
    <property type="entry name" value="Pkinase"/>
    <property type="match status" value="1"/>
</dbReference>
<organism evidence="14 15">
    <name type="scientific">Thraustotheca clavata</name>
    <dbReference type="NCBI Taxonomy" id="74557"/>
    <lineage>
        <taxon>Eukaryota</taxon>
        <taxon>Sar</taxon>
        <taxon>Stramenopiles</taxon>
        <taxon>Oomycota</taxon>
        <taxon>Saprolegniomycetes</taxon>
        <taxon>Saprolegniales</taxon>
        <taxon>Achlyaceae</taxon>
        <taxon>Thraustotheca</taxon>
    </lineage>
</organism>
<evidence type="ECO:0000259" key="11">
    <source>
        <dbReference type="PROSITE" id="PS50280"/>
    </source>
</evidence>
<evidence type="ECO:0000313" key="14">
    <source>
        <dbReference type="EMBL" id="OQS04931.1"/>
    </source>
</evidence>
<feature type="transmembrane region" description="Helical" evidence="9">
    <location>
        <begin position="1691"/>
        <end position="1709"/>
    </location>
</feature>
<dbReference type="GO" id="GO:0017148">
    <property type="term" value="P:negative regulation of translation"/>
    <property type="evidence" value="ECO:0007669"/>
    <property type="project" value="TreeGrafter"/>
</dbReference>
<proteinExistence type="inferred from homology"/>
<dbReference type="Gene3D" id="2.170.270.10">
    <property type="entry name" value="SET domain"/>
    <property type="match status" value="1"/>
</dbReference>
<keyword evidence="9" id="KW-0472">Membrane</keyword>
<dbReference type="GO" id="GO:0032259">
    <property type="term" value="P:methylation"/>
    <property type="evidence" value="ECO:0007669"/>
    <property type="project" value="UniProtKB-KW"/>
</dbReference>
<gene>
    <name evidence="14" type="ORF">THRCLA_02880</name>
</gene>
<evidence type="ECO:0000259" key="10">
    <source>
        <dbReference type="PROSITE" id="PS50011"/>
    </source>
</evidence>
<dbReference type="PROSITE" id="PS51215">
    <property type="entry name" value="AWS"/>
    <property type="match status" value="1"/>
</dbReference>
<dbReference type="GO" id="GO:0006402">
    <property type="term" value="P:mRNA catabolic process"/>
    <property type="evidence" value="ECO:0007669"/>
    <property type="project" value="TreeGrafter"/>
</dbReference>
<dbReference type="PROSITE" id="PS50868">
    <property type="entry name" value="POST_SET"/>
    <property type="match status" value="1"/>
</dbReference>
<accession>A0A1W0A418</accession>